<dbReference type="EMBL" id="JAULSY010000080">
    <property type="protein sequence ID" value="KAK0666896.1"/>
    <property type="molecule type" value="Genomic_DNA"/>
</dbReference>
<feature type="repeat" description="ANK" evidence="3">
    <location>
        <begin position="65"/>
        <end position="97"/>
    </location>
</feature>
<reference evidence="4" key="1">
    <citation type="submission" date="2023-06" db="EMBL/GenBank/DDBJ databases">
        <title>Genome-scale phylogeny and comparative genomics of the fungal order Sordariales.</title>
        <authorList>
            <consortium name="Lawrence Berkeley National Laboratory"/>
            <person name="Hensen N."/>
            <person name="Bonometti L."/>
            <person name="Westerberg I."/>
            <person name="Brannstrom I.O."/>
            <person name="Guillou S."/>
            <person name="Cros-Aarteil S."/>
            <person name="Calhoun S."/>
            <person name="Haridas S."/>
            <person name="Kuo A."/>
            <person name="Mondo S."/>
            <person name="Pangilinan J."/>
            <person name="Riley R."/>
            <person name="Labutti K."/>
            <person name="Andreopoulos B."/>
            <person name="Lipzen A."/>
            <person name="Chen C."/>
            <person name="Yanf M."/>
            <person name="Daum C."/>
            <person name="Ng V."/>
            <person name="Clum A."/>
            <person name="Steindorff A."/>
            <person name="Ohm R."/>
            <person name="Martin F."/>
            <person name="Silar P."/>
            <person name="Natvig D."/>
            <person name="Lalanne C."/>
            <person name="Gautier V."/>
            <person name="Ament-Velasquez S.L."/>
            <person name="Kruys A."/>
            <person name="Hutchinson M.I."/>
            <person name="Powell A.J."/>
            <person name="Barry K."/>
            <person name="Miller A.N."/>
            <person name="Grigoriev I.V."/>
            <person name="Debuchy R."/>
            <person name="Gladieux P."/>
            <person name="Thoren M.H."/>
            <person name="Johannesson H."/>
        </authorList>
    </citation>
    <scope>NUCLEOTIDE SEQUENCE</scope>
    <source>
        <strain evidence="4">CBS 307.81</strain>
    </source>
</reference>
<evidence type="ECO:0000256" key="3">
    <source>
        <dbReference type="PROSITE-ProRule" id="PRU00023"/>
    </source>
</evidence>
<keyword evidence="2 3" id="KW-0040">ANK repeat</keyword>
<feature type="repeat" description="ANK" evidence="3">
    <location>
        <begin position="310"/>
        <end position="342"/>
    </location>
</feature>
<sequence>MPPIQPRGVGPTESFVFPKGTVKDNLRTFFRACELGSTRYVEHCLKSLSPAGRLPLLNYGSSSKSRLKALHLAAQAGHNDIVRLLLEAGADVDATAEKGVTPLACAAACGQSGTLQVLLEHGADPHRLLEDGLTIISHVARSDVVRGQADTITMLLEEGVDPNAIDETPKKSALNWACSQGNLAVVRILLDPNIGAVKPGEVLGEDGWTALHFAARCQVLAGKDVTQYLIRIGMDQTVGDIDGWLPIHYAAKHANVVTLGYLIHQKPGLAELIEIKTDTGGTPLHCACDEGEAIKWLLRHGANVNAQDDEGDTPLGLSCYDGIGDSVQLLLQAGADPKIPNEEKRTALHWAARGGAVNAGRELLNKCPAILHIRDEKNLSAMHLAIRKFEPTFAEMLLDEFYPEYATNLRGDLAAVHEGSGETPLISAVKRFQVGVVEKLLKLGAEIDVKDKSGKTPLVYASRARKHSEKLVEMLLDHQAADKVKEAAEKDEGEDKYPMEFHHMLQFLKTVLEEQEKE</sequence>
<evidence type="ECO:0000256" key="2">
    <source>
        <dbReference type="ARBA" id="ARBA00023043"/>
    </source>
</evidence>
<evidence type="ECO:0000256" key="1">
    <source>
        <dbReference type="ARBA" id="ARBA00022737"/>
    </source>
</evidence>
<dbReference type="Gene3D" id="1.25.40.20">
    <property type="entry name" value="Ankyrin repeat-containing domain"/>
    <property type="match status" value="5"/>
</dbReference>
<dbReference type="InterPro" id="IPR036770">
    <property type="entry name" value="Ankyrin_rpt-contain_sf"/>
</dbReference>
<dbReference type="Proteomes" id="UP001174997">
    <property type="component" value="Unassembled WGS sequence"/>
</dbReference>
<dbReference type="SUPFAM" id="SSF48403">
    <property type="entry name" value="Ankyrin repeat"/>
    <property type="match status" value="2"/>
</dbReference>
<dbReference type="InterPro" id="IPR051165">
    <property type="entry name" value="Multifunctional_ANK_Repeat"/>
</dbReference>
<evidence type="ECO:0000313" key="4">
    <source>
        <dbReference type="EMBL" id="KAK0666896.1"/>
    </source>
</evidence>
<dbReference type="PROSITE" id="PS50088">
    <property type="entry name" value="ANK_REPEAT"/>
    <property type="match status" value="6"/>
</dbReference>
<accession>A0AA39Z9N4</accession>
<keyword evidence="1" id="KW-0677">Repeat</keyword>
<feature type="repeat" description="ANK" evidence="3">
    <location>
        <begin position="98"/>
        <end position="124"/>
    </location>
</feature>
<dbReference type="InterPro" id="IPR002110">
    <property type="entry name" value="Ankyrin_rpt"/>
</dbReference>
<dbReference type="PANTHER" id="PTHR24123:SF33">
    <property type="entry name" value="PROTEIN HOS4"/>
    <property type="match status" value="1"/>
</dbReference>
<dbReference type="Pfam" id="PF12796">
    <property type="entry name" value="Ank_2"/>
    <property type="match status" value="4"/>
</dbReference>
<protein>
    <submittedName>
        <fullName evidence="4">Ankyrin repeat-containing domain protein</fullName>
    </submittedName>
</protein>
<evidence type="ECO:0000313" key="5">
    <source>
        <dbReference type="Proteomes" id="UP001174997"/>
    </source>
</evidence>
<name>A0AA39Z9N4_9PEZI</name>
<comment type="caution">
    <text evidence="4">The sequence shown here is derived from an EMBL/GenBank/DDBJ whole genome shotgun (WGS) entry which is preliminary data.</text>
</comment>
<feature type="repeat" description="ANK" evidence="3">
    <location>
        <begin position="420"/>
        <end position="452"/>
    </location>
</feature>
<dbReference type="PANTHER" id="PTHR24123">
    <property type="entry name" value="ANKYRIN REPEAT-CONTAINING"/>
    <property type="match status" value="1"/>
</dbReference>
<feature type="repeat" description="ANK" evidence="3">
    <location>
        <begin position="206"/>
        <end position="241"/>
    </location>
</feature>
<feature type="repeat" description="ANK" evidence="3">
    <location>
        <begin position="279"/>
        <end position="309"/>
    </location>
</feature>
<dbReference type="PROSITE" id="PS50297">
    <property type="entry name" value="ANK_REP_REGION"/>
    <property type="match status" value="5"/>
</dbReference>
<dbReference type="AlphaFoldDB" id="A0AA39Z9N4"/>
<dbReference type="SMART" id="SM00248">
    <property type="entry name" value="ANK"/>
    <property type="match status" value="12"/>
</dbReference>
<proteinExistence type="predicted"/>
<organism evidence="4 5">
    <name type="scientific">Cercophora samala</name>
    <dbReference type="NCBI Taxonomy" id="330535"/>
    <lineage>
        <taxon>Eukaryota</taxon>
        <taxon>Fungi</taxon>
        <taxon>Dikarya</taxon>
        <taxon>Ascomycota</taxon>
        <taxon>Pezizomycotina</taxon>
        <taxon>Sordariomycetes</taxon>
        <taxon>Sordariomycetidae</taxon>
        <taxon>Sordariales</taxon>
        <taxon>Lasiosphaeriaceae</taxon>
        <taxon>Cercophora</taxon>
    </lineage>
</organism>
<gene>
    <name evidence="4" type="ORF">QBC41DRAFT_144759</name>
</gene>
<keyword evidence="5" id="KW-1185">Reference proteome</keyword>